<feature type="transmembrane region" description="Helical" evidence="1">
    <location>
        <begin position="74"/>
        <end position="94"/>
    </location>
</feature>
<keyword evidence="1" id="KW-0812">Transmembrane</keyword>
<protein>
    <submittedName>
        <fullName evidence="2">Uncharacterized protein</fullName>
    </submittedName>
</protein>
<keyword evidence="3" id="KW-1185">Reference proteome</keyword>
<proteinExistence type="predicted"/>
<feature type="transmembrane region" description="Helical" evidence="1">
    <location>
        <begin position="12"/>
        <end position="31"/>
    </location>
</feature>
<keyword evidence="1" id="KW-0472">Membrane</keyword>
<comment type="caution">
    <text evidence="2">The sequence shown here is derived from an EMBL/GenBank/DDBJ whole genome shotgun (WGS) entry which is preliminary data.</text>
</comment>
<feature type="transmembrane region" description="Helical" evidence="1">
    <location>
        <begin position="43"/>
        <end position="62"/>
    </location>
</feature>
<evidence type="ECO:0000313" key="2">
    <source>
        <dbReference type="EMBL" id="MFC5550491.1"/>
    </source>
</evidence>
<dbReference type="Proteomes" id="UP001596086">
    <property type="component" value="Unassembled WGS sequence"/>
</dbReference>
<dbReference type="EMBL" id="JBHSMZ010000015">
    <property type="protein sequence ID" value="MFC5550491.1"/>
    <property type="molecule type" value="Genomic_DNA"/>
</dbReference>
<name>A0ABW0S2H1_9BURK</name>
<accession>A0ABW0S2H1</accession>
<organism evidence="2 3">
    <name type="scientific">Massilia aerilata</name>
    <dbReference type="NCBI Taxonomy" id="453817"/>
    <lineage>
        <taxon>Bacteria</taxon>
        <taxon>Pseudomonadati</taxon>
        <taxon>Pseudomonadota</taxon>
        <taxon>Betaproteobacteria</taxon>
        <taxon>Burkholderiales</taxon>
        <taxon>Oxalobacteraceae</taxon>
        <taxon>Telluria group</taxon>
        <taxon>Massilia</taxon>
    </lineage>
</organism>
<reference evidence="3" key="1">
    <citation type="journal article" date="2019" name="Int. J. Syst. Evol. Microbiol.">
        <title>The Global Catalogue of Microorganisms (GCM) 10K type strain sequencing project: providing services to taxonomists for standard genome sequencing and annotation.</title>
        <authorList>
            <consortium name="The Broad Institute Genomics Platform"/>
            <consortium name="The Broad Institute Genome Sequencing Center for Infectious Disease"/>
            <person name="Wu L."/>
            <person name="Ma J."/>
        </authorList>
    </citation>
    <scope>NUCLEOTIDE SEQUENCE [LARGE SCALE GENOMIC DNA]</scope>
    <source>
        <strain evidence="3">CGMCC 4.5798</strain>
    </source>
</reference>
<evidence type="ECO:0000313" key="3">
    <source>
        <dbReference type="Proteomes" id="UP001596086"/>
    </source>
</evidence>
<gene>
    <name evidence="2" type="ORF">ACFPO9_18390</name>
</gene>
<keyword evidence="1" id="KW-1133">Transmembrane helix</keyword>
<sequence length="147" mass="16843">MVKVSLFRLYLLRAMYLFIVAGFGMFIWPGILHHRGPWELMQGVVNCMLIAFWTLAIFGLRYPLQMLPVLLWEFVWKMVWLLAVGLPAWLGGGMDEATQANAFACAFALLIPFVLPWRYLVVHYLVKAGDPWRAEGDQRLEAGASIR</sequence>
<dbReference type="RefSeq" id="WP_379773157.1">
    <property type="nucleotide sequence ID" value="NZ_JBHSMZ010000015.1"/>
</dbReference>
<feature type="transmembrane region" description="Helical" evidence="1">
    <location>
        <begin position="100"/>
        <end position="120"/>
    </location>
</feature>
<evidence type="ECO:0000256" key="1">
    <source>
        <dbReference type="SAM" id="Phobius"/>
    </source>
</evidence>